<dbReference type="EMBL" id="JAODUO010000575">
    <property type="protein sequence ID" value="KAK2177857.1"/>
    <property type="molecule type" value="Genomic_DNA"/>
</dbReference>
<keyword evidence="2" id="KW-1185">Reference proteome</keyword>
<reference evidence="1" key="1">
    <citation type="journal article" date="2023" name="Mol. Biol. Evol.">
        <title>Third-Generation Sequencing Reveals the Adaptive Role of the Epigenome in Three Deep-Sea Polychaetes.</title>
        <authorList>
            <person name="Perez M."/>
            <person name="Aroh O."/>
            <person name="Sun Y."/>
            <person name="Lan Y."/>
            <person name="Juniper S.K."/>
            <person name="Young C.R."/>
            <person name="Angers B."/>
            <person name="Qian P.Y."/>
        </authorList>
    </citation>
    <scope>NUCLEOTIDE SEQUENCE</scope>
    <source>
        <strain evidence="1">R07B-5</strain>
    </source>
</reference>
<proteinExistence type="predicted"/>
<dbReference type="AlphaFoldDB" id="A0AAD9KV35"/>
<organism evidence="1 2">
    <name type="scientific">Ridgeia piscesae</name>
    <name type="common">Tubeworm</name>
    <dbReference type="NCBI Taxonomy" id="27915"/>
    <lineage>
        <taxon>Eukaryota</taxon>
        <taxon>Metazoa</taxon>
        <taxon>Spiralia</taxon>
        <taxon>Lophotrochozoa</taxon>
        <taxon>Annelida</taxon>
        <taxon>Polychaeta</taxon>
        <taxon>Sedentaria</taxon>
        <taxon>Canalipalpata</taxon>
        <taxon>Sabellida</taxon>
        <taxon>Siboglinidae</taxon>
        <taxon>Ridgeia</taxon>
    </lineage>
</organism>
<name>A0AAD9KV35_RIDPI</name>
<protein>
    <submittedName>
        <fullName evidence="1">Uncharacterized protein</fullName>
    </submittedName>
</protein>
<dbReference type="PANTHER" id="PTHR31434:SF2">
    <property type="entry name" value="S PHASE CYCLIN A-ASSOCIATED PROTEIN IN THE ENDOPLASMIC RETICULUM"/>
    <property type="match status" value="1"/>
</dbReference>
<sequence length="100" mass="11034">MALLSAMIKIASQRHNNDVFDKKTEDPTQLITTFRATDLVGIISFLYGILLHSGAPTKGDNTPPPELSTQTLTVTVMGFKMFNHLTVLSLELMQVSAGRW</sequence>
<dbReference type="Proteomes" id="UP001209878">
    <property type="component" value="Unassembled WGS sequence"/>
</dbReference>
<evidence type="ECO:0000313" key="2">
    <source>
        <dbReference type="Proteomes" id="UP001209878"/>
    </source>
</evidence>
<accession>A0AAD9KV35</accession>
<comment type="caution">
    <text evidence="1">The sequence shown here is derived from an EMBL/GenBank/DDBJ whole genome shotgun (WGS) entry which is preliminary data.</text>
</comment>
<dbReference type="PANTHER" id="PTHR31434">
    <property type="entry name" value="S PHASE CYCLIN A-ASSOCIATED PROTEIN IN THE ENDOPLASMIC RETICULUM"/>
    <property type="match status" value="1"/>
</dbReference>
<evidence type="ECO:0000313" key="1">
    <source>
        <dbReference type="EMBL" id="KAK2177857.1"/>
    </source>
</evidence>
<gene>
    <name evidence="1" type="ORF">NP493_575g01001</name>
</gene>